<dbReference type="EMBL" id="LWGZ01000501">
    <property type="protein sequence ID" value="OAX60689.1"/>
    <property type="molecule type" value="Genomic_DNA"/>
</dbReference>
<organism evidence="2 3">
    <name type="scientific">Rothia kristinae</name>
    <dbReference type="NCBI Taxonomy" id="37923"/>
    <lineage>
        <taxon>Bacteria</taxon>
        <taxon>Bacillati</taxon>
        <taxon>Actinomycetota</taxon>
        <taxon>Actinomycetes</taxon>
        <taxon>Micrococcales</taxon>
        <taxon>Micrococcaceae</taxon>
        <taxon>Rothia</taxon>
    </lineage>
</organism>
<evidence type="ECO:0008006" key="4">
    <source>
        <dbReference type="Google" id="ProtNLM"/>
    </source>
</evidence>
<sequence length="252" mass="25260">MHPPRSAPLRPLALGAAAILFLLGSVRPGEPLSSSAPAASAASTSSAEAVDAADAADATELSEISYAGPDDEDFLEIAAPAGTDLSGWTVGSLTRGGTPQSEQHLRTLPEGTVIDDSGLLVVRLPIANAVKTGDRADGAYGSSAFIIDAAGAVVDFDQIGGVTGGRGLTAGTSPSVPQPLRGLAATPIGETAPAGSSLQFDGSTLTAAAPTPGTRSHASPTRSPRGRMSPGMSCPSRGSRAPGTAVRWWIRR</sequence>
<feature type="compositionally biased region" description="Polar residues" evidence="1">
    <location>
        <begin position="213"/>
        <end position="222"/>
    </location>
</feature>
<reference evidence="2 3" key="1">
    <citation type="submission" date="2016-04" db="EMBL/GenBank/DDBJ databases">
        <title>Identification of putative biosynthetic pathways for the production of bioactive secondary metabolites by the marine actinomycete Kocuria kristinae RUTW2-3.</title>
        <authorList>
            <person name="Waterworth S.C."/>
            <person name="Walmsley T.A."/>
            <person name="Matongo T."/>
            <person name="Davies-Coleman M.T."/>
            <person name="Dorrington R.A."/>
        </authorList>
    </citation>
    <scope>NUCLEOTIDE SEQUENCE [LARGE SCALE GENOMIC DNA]</scope>
    <source>
        <strain evidence="2 3">RUTW4-5</strain>
    </source>
</reference>
<proteinExistence type="predicted"/>
<evidence type="ECO:0000313" key="2">
    <source>
        <dbReference type="EMBL" id="OAX60689.1"/>
    </source>
</evidence>
<comment type="caution">
    <text evidence="2">The sequence shown here is derived from an EMBL/GenBank/DDBJ whole genome shotgun (WGS) entry which is preliminary data.</text>
</comment>
<dbReference type="AlphaFoldDB" id="A0A657IV68"/>
<protein>
    <recommendedName>
        <fullName evidence="4">LTD domain-containing protein</fullName>
    </recommendedName>
</protein>
<feature type="region of interest" description="Disordered" evidence="1">
    <location>
        <begin position="168"/>
        <end position="244"/>
    </location>
</feature>
<name>A0A657IV68_9MICC</name>
<dbReference type="Proteomes" id="UP000092021">
    <property type="component" value="Unassembled WGS sequence"/>
</dbReference>
<evidence type="ECO:0000313" key="3">
    <source>
        <dbReference type="Proteomes" id="UP000092021"/>
    </source>
</evidence>
<feature type="compositionally biased region" description="Polar residues" evidence="1">
    <location>
        <begin position="194"/>
        <end position="206"/>
    </location>
</feature>
<gene>
    <name evidence="2" type="ORF">A5N15_05825</name>
</gene>
<accession>A0A657IV68</accession>
<evidence type="ECO:0000256" key="1">
    <source>
        <dbReference type="SAM" id="MobiDB-lite"/>
    </source>
</evidence>